<name>A0A8H4UIM6_9HYPO</name>
<dbReference type="Proteomes" id="UP000635477">
    <property type="component" value="Unassembled WGS sequence"/>
</dbReference>
<dbReference type="OrthoDB" id="5090840at2759"/>
<proteinExistence type="predicted"/>
<evidence type="ECO:0000313" key="3">
    <source>
        <dbReference type="Proteomes" id="UP000635477"/>
    </source>
</evidence>
<sequence>MSTRGRKSASSRGQTTWEDAPEHPEHYQEAQSSYYARNARPPPFRKPVDRHDPAVWDQVPPSPSPPFSRRRMSSYTEFYDDSSPSVTYMSYEAPQSTRGTQPAGRLPPRLALKQLSDRLGEASDFYQQQLYEFRREQQLRGHDISDDALRRWLWSDWTGKCDVRIKEEFLSMEITISQQLRHVDEAVAAPWPEESPTKTRFEHSMRMLRIASEEVVRLAKRAMLDWDACLFLIVELRTAKQYADPEGRVHRHLFIGWGSGDL</sequence>
<reference evidence="2" key="2">
    <citation type="submission" date="2020-05" db="EMBL/GenBank/DDBJ databases">
        <authorList>
            <person name="Kim H.-S."/>
            <person name="Proctor R.H."/>
            <person name="Brown D.W."/>
        </authorList>
    </citation>
    <scope>NUCLEOTIDE SEQUENCE</scope>
    <source>
        <strain evidence="2">NRRL 22465</strain>
    </source>
</reference>
<accession>A0A8H4UIM6</accession>
<keyword evidence="3" id="KW-1185">Reference proteome</keyword>
<comment type="caution">
    <text evidence="2">The sequence shown here is derived from an EMBL/GenBank/DDBJ whole genome shotgun (WGS) entry which is preliminary data.</text>
</comment>
<dbReference type="AlphaFoldDB" id="A0A8H4UIM6"/>
<evidence type="ECO:0000313" key="2">
    <source>
        <dbReference type="EMBL" id="KAF4976970.1"/>
    </source>
</evidence>
<reference evidence="2" key="1">
    <citation type="journal article" date="2020" name="BMC Genomics">
        <title>Correction to: Identification and distribution of gene clusters required for synthesis of sphingolipid metabolism inhibitors in diverse species of the filamentous fungus Fusarium.</title>
        <authorList>
            <person name="Kim H.S."/>
            <person name="Lohmar J.M."/>
            <person name="Busman M."/>
            <person name="Brown D.W."/>
            <person name="Naumann T.A."/>
            <person name="Divon H.H."/>
            <person name="Lysoe E."/>
            <person name="Uhlig S."/>
            <person name="Proctor R.H."/>
        </authorList>
    </citation>
    <scope>NUCLEOTIDE SEQUENCE</scope>
    <source>
        <strain evidence="2">NRRL 22465</strain>
    </source>
</reference>
<gene>
    <name evidence="2" type="ORF">FZEAL_6441</name>
</gene>
<feature type="region of interest" description="Disordered" evidence="1">
    <location>
        <begin position="1"/>
        <end position="70"/>
    </location>
</feature>
<organism evidence="2 3">
    <name type="scientific">Fusarium zealandicum</name>
    <dbReference type="NCBI Taxonomy" id="1053134"/>
    <lineage>
        <taxon>Eukaryota</taxon>
        <taxon>Fungi</taxon>
        <taxon>Dikarya</taxon>
        <taxon>Ascomycota</taxon>
        <taxon>Pezizomycotina</taxon>
        <taxon>Sordariomycetes</taxon>
        <taxon>Hypocreomycetidae</taxon>
        <taxon>Hypocreales</taxon>
        <taxon>Nectriaceae</taxon>
        <taxon>Fusarium</taxon>
        <taxon>Fusarium staphyleae species complex</taxon>
    </lineage>
</organism>
<dbReference type="EMBL" id="JABEYC010000471">
    <property type="protein sequence ID" value="KAF4976970.1"/>
    <property type="molecule type" value="Genomic_DNA"/>
</dbReference>
<protein>
    <submittedName>
        <fullName evidence="2">Uncharacterized protein</fullName>
    </submittedName>
</protein>
<evidence type="ECO:0000256" key="1">
    <source>
        <dbReference type="SAM" id="MobiDB-lite"/>
    </source>
</evidence>